<dbReference type="AlphaFoldDB" id="L9V0Z6"/>
<dbReference type="InterPro" id="IPR011991">
    <property type="entry name" value="ArsR-like_HTH"/>
</dbReference>
<protein>
    <recommendedName>
        <fullName evidence="3">ArsR family transcriptional regulator</fullName>
    </recommendedName>
</protein>
<dbReference type="CDD" id="cd00090">
    <property type="entry name" value="HTH_ARSR"/>
    <property type="match status" value="1"/>
</dbReference>
<dbReference type="PATRIC" id="fig|469382.19.peg.476"/>
<dbReference type="InterPro" id="IPR036390">
    <property type="entry name" value="WH_DNA-bd_sf"/>
</dbReference>
<evidence type="ECO:0000313" key="2">
    <source>
        <dbReference type="Proteomes" id="UP000011585"/>
    </source>
</evidence>
<comment type="caution">
    <text evidence="1">The sequence shown here is derived from an EMBL/GenBank/DDBJ whole genome shotgun (WGS) entry which is preliminary data.</text>
</comment>
<dbReference type="SUPFAM" id="SSF46785">
    <property type="entry name" value="Winged helix' DNA-binding domain"/>
    <property type="match status" value="1"/>
</dbReference>
<reference evidence="1 2" key="1">
    <citation type="journal article" date="2014" name="PLoS Genet.">
        <title>Phylogenetically driven sequencing of extremely halophilic archaea reveals strategies for static and dynamic osmo-response.</title>
        <authorList>
            <person name="Becker E.A."/>
            <person name="Seitzer P.M."/>
            <person name="Tritt A."/>
            <person name="Larsen D."/>
            <person name="Krusor M."/>
            <person name="Yao A.I."/>
            <person name="Wu D."/>
            <person name="Madern D."/>
            <person name="Eisen J.A."/>
            <person name="Darling A.E."/>
            <person name="Facciotti M.T."/>
        </authorList>
    </citation>
    <scope>NUCLEOTIDE SEQUENCE [LARGE SCALE GENOMIC DNA]</scope>
    <source>
        <strain evidence="1 2">DSM 11551</strain>
    </source>
</reference>
<organism evidence="1 2">
    <name type="scientific">Halogeometricum borinquense (strain ATCC 700274 / DSM 11551 / JCM 10706 / KCTC 4070 / PR3)</name>
    <dbReference type="NCBI Taxonomy" id="469382"/>
    <lineage>
        <taxon>Archaea</taxon>
        <taxon>Methanobacteriati</taxon>
        <taxon>Methanobacteriota</taxon>
        <taxon>Stenosarchaea group</taxon>
        <taxon>Halobacteria</taxon>
        <taxon>Halobacteriales</taxon>
        <taxon>Haloferacaceae</taxon>
        <taxon>Halogeometricum</taxon>
    </lineage>
</organism>
<gene>
    <name evidence="1" type="ORF">C499_02414</name>
</gene>
<dbReference type="InterPro" id="IPR036388">
    <property type="entry name" value="WH-like_DNA-bd_sf"/>
</dbReference>
<dbReference type="Pfam" id="PF12840">
    <property type="entry name" value="HTH_20"/>
    <property type="match status" value="1"/>
</dbReference>
<sequence length="128" mass="14603">MTGKQESMSTGDRDTDEELVSLLDDRYAREILVETREEPRSADALSEACDASASTIYRRIERLRKHDLLEGQQRLDPDGHHYEVYAARLRKVTIELTPDGFTVTVDCEEDEETAADRFTSLYEELSGT</sequence>
<accession>L9V0Z6</accession>
<dbReference type="EMBL" id="AOHT01000008">
    <property type="protein sequence ID" value="ELY30681.1"/>
    <property type="molecule type" value="Genomic_DNA"/>
</dbReference>
<name>L9V0Z6_HALBP</name>
<evidence type="ECO:0008006" key="3">
    <source>
        <dbReference type="Google" id="ProtNLM"/>
    </source>
</evidence>
<proteinExistence type="predicted"/>
<evidence type="ECO:0000313" key="1">
    <source>
        <dbReference type="EMBL" id="ELY30681.1"/>
    </source>
</evidence>
<dbReference type="Gene3D" id="1.10.10.10">
    <property type="entry name" value="Winged helix-like DNA-binding domain superfamily/Winged helix DNA-binding domain"/>
    <property type="match status" value="1"/>
</dbReference>
<dbReference type="Proteomes" id="UP000011585">
    <property type="component" value="Unassembled WGS sequence"/>
</dbReference>